<dbReference type="Pfam" id="PF06094">
    <property type="entry name" value="GGACT"/>
    <property type="match status" value="1"/>
</dbReference>
<keyword evidence="3" id="KW-1185">Reference proteome</keyword>
<dbReference type="CDD" id="cd06661">
    <property type="entry name" value="GGCT_like"/>
    <property type="match status" value="1"/>
</dbReference>
<organism evidence="2 3">
    <name type="scientific">Herbiconiux daphne</name>
    <dbReference type="NCBI Taxonomy" id="2970914"/>
    <lineage>
        <taxon>Bacteria</taxon>
        <taxon>Bacillati</taxon>
        <taxon>Actinomycetota</taxon>
        <taxon>Actinomycetes</taxon>
        <taxon>Micrococcales</taxon>
        <taxon>Microbacteriaceae</taxon>
        <taxon>Herbiconiux</taxon>
    </lineage>
</organism>
<dbReference type="InterPro" id="IPR013024">
    <property type="entry name" value="GGCT-like"/>
</dbReference>
<proteinExistence type="predicted"/>
<gene>
    <name evidence="2" type="ORF">N1032_23030</name>
</gene>
<reference evidence="2" key="1">
    <citation type="submission" date="2022-08" db="EMBL/GenBank/DDBJ databases">
        <authorList>
            <person name="Deng Y."/>
            <person name="Han X.-F."/>
            <person name="Zhang Y.-Q."/>
        </authorList>
    </citation>
    <scope>NUCLEOTIDE SEQUENCE</scope>
    <source>
        <strain evidence="2">CPCC 203386</strain>
    </source>
</reference>
<accession>A0ABT2H9G2</accession>
<sequence length="136" mass="15289">MSVKTPAEGKCFVATYGSLRRGMHNTRVNQMAGGELVGLGNTDRPYNLYDLGSFPSISLVHTDQETPVRVEVYETNIEGGLEGPYDRLEGYPHFYNRTEVPVTLDNGDTLTAWIYHIDEDARRPVEGGDWCVYRNS</sequence>
<evidence type="ECO:0000313" key="3">
    <source>
        <dbReference type="Proteomes" id="UP001165586"/>
    </source>
</evidence>
<dbReference type="RefSeq" id="WP_259542651.1">
    <property type="nucleotide sequence ID" value="NZ_JANLCJ010000079.1"/>
</dbReference>
<dbReference type="Gene3D" id="3.10.490.10">
    <property type="entry name" value="Gamma-glutamyl cyclotransferase-like"/>
    <property type="match status" value="1"/>
</dbReference>
<dbReference type="InterPro" id="IPR036568">
    <property type="entry name" value="GGCT-like_sf"/>
</dbReference>
<evidence type="ECO:0000259" key="1">
    <source>
        <dbReference type="Pfam" id="PF06094"/>
    </source>
</evidence>
<name>A0ABT2H9G2_9MICO</name>
<protein>
    <submittedName>
        <fullName evidence="2">Gamma-glutamylcyclotransferase</fullName>
    </submittedName>
</protein>
<feature type="domain" description="Gamma-glutamylcyclotransferase AIG2-like" evidence="1">
    <location>
        <begin position="13"/>
        <end position="131"/>
    </location>
</feature>
<feature type="non-terminal residue" evidence="2">
    <location>
        <position position="136"/>
    </location>
</feature>
<dbReference type="EMBL" id="JANLCJ010000079">
    <property type="protein sequence ID" value="MCS5736606.1"/>
    <property type="molecule type" value="Genomic_DNA"/>
</dbReference>
<dbReference type="Proteomes" id="UP001165586">
    <property type="component" value="Unassembled WGS sequence"/>
</dbReference>
<evidence type="ECO:0000313" key="2">
    <source>
        <dbReference type="EMBL" id="MCS5736606.1"/>
    </source>
</evidence>
<dbReference type="SUPFAM" id="SSF110857">
    <property type="entry name" value="Gamma-glutamyl cyclotransferase-like"/>
    <property type="match status" value="1"/>
</dbReference>
<dbReference type="InterPro" id="IPR009288">
    <property type="entry name" value="AIG2-like_dom"/>
</dbReference>
<comment type="caution">
    <text evidence="2">The sequence shown here is derived from an EMBL/GenBank/DDBJ whole genome shotgun (WGS) entry which is preliminary data.</text>
</comment>